<name>A0A0G4NYW6_PENC3</name>
<dbReference type="SUPFAM" id="SSF53448">
    <property type="entry name" value="Nucleotide-diphospho-sugar transferases"/>
    <property type="match status" value="1"/>
</dbReference>
<proteinExistence type="predicted"/>
<sequence>MVVVRKFVLVEVRTPYNMNYLSYPTNNLVGRKVRGAGPGLPARPSTPGPALGSTGAFVEIRVRSVGMNAKKHARDPAHIFSSRNLSFLPDITSGQAVDVVLNSRTGDLPCSSFEAWAGRFIEIGRRDILYHGVLDISTFGRNISFVEFDLSNLYFSKTVDLVISKICEPCFPINTFDASDIIDAFRNFSLGTRLSKVTVSFQDPEIKGYKIGVDSLLLTSNRRVIGQYAPSRNFLPTSITSTWSSTSAMEHLLPTGVHIIPAGLLDLRPDAEIDFDLLHPQPVKGVKNIWFFWHSGCANMHPYTQRTVRAWHRRFTKQGWTVRIIDRQPGSKSNIAEFLDVTDPVLFPRAFIDETLTGPYALQHTSDLIRWPLLLRYGGVYADVGMMQIGDLDMLWTETIANPDSPYEVLSYTPSGEDHYSLCNYFLVALPNNALFTRCHRLLLALWGADGGKTTTDGMHASPLLQGVPLMGGAFTITEDDGTFIGPAEVSRLLTDYIIQG</sequence>
<dbReference type="GO" id="GO:0016491">
    <property type="term" value="F:oxidoreductase activity"/>
    <property type="evidence" value="ECO:0007669"/>
    <property type="project" value="InterPro"/>
</dbReference>
<protein>
    <submittedName>
        <fullName evidence="2">Beta-ketoacyl synthase</fullName>
    </submittedName>
</protein>
<keyword evidence="3" id="KW-1185">Reference proteome</keyword>
<accession>A0A0G4NYW6</accession>
<dbReference type="GO" id="GO:0016757">
    <property type="term" value="F:glycosyltransferase activity"/>
    <property type="evidence" value="ECO:0007669"/>
    <property type="project" value="InterPro"/>
</dbReference>
<organism evidence="2 3">
    <name type="scientific">Penicillium camemberti (strain FM 013)</name>
    <dbReference type="NCBI Taxonomy" id="1429867"/>
    <lineage>
        <taxon>Eukaryota</taxon>
        <taxon>Fungi</taxon>
        <taxon>Dikarya</taxon>
        <taxon>Ascomycota</taxon>
        <taxon>Pezizomycotina</taxon>
        <taxon>Eurotiomycetes</taxon>
        <taxon>Eurotiomycetidae</taxon>
        <taxon>Eurotiales</taxon>
        <taxon>Aspergillaceae</taxon>
        <taxon>Penicillium</taxon>
    </lineage>
</organism>
<dbReference type="AlphaFoldDB" id="A0A0G4NYW6"/>
<feature type="domain" description="Enoyl reductase (ER)" evidence="1">
    <location>
        <begin position="13"/>
        <end position="199"/>
    </location>
</feature>
<dbReference type="Gene3D" id="3.90.180.10">
    <property type="entry name" value="Medium-chain alcohol dehydrogenases, catalytic domain"/>
    <property type="match status" value="1"/>
</dbReference>
<dbReference type="Proteomes" id="UP000053732">
    <property type="component" value="Unassembled WGS sequence"/>
</dbReference>
<evidence type="ECO:0000313" key="2">
    <source>
        <dbReference type="EMBL" id="CRL19253.1"/>
    </source>
</evidence>
<evidence type="ECO:0000313" key="3">
    <source>
        <dbReference type="Proteomes" id="UP000053732"/>
    </source>
</evidence>
<evidence type="ECO:0000259" key="1">
    <source>
        <dbReference type="SMART" id="SM00829"/>
    </source>
</evidence>
<dbReference type="SMART" id="SM00829">
    <property type="entry name" value="PKS_ER"/>
    <property type="match status" value="1"/>
</dbReference>
<dbReference type="STRING" id="1429867.A0A0G4NYW6"/>
<dbReference type="EMBL" id="HG793136">
    <property type="protein sequence ID" value="CRL19253.1"/>
    <property type="molecule type" value="Genomic_DNA"/>
</dbReference>
<gene>
    <name evidence="2" type="ORF">PCAMFM013_S003g000044</name>
</gene>
<dbReference type="InterPro" id="IPR020843">
    <property type="entry name" value="ER"/>
</dbReference>
<dbReference type="Gene3D" id="3.90.550.20">
    <property type="match status" value="1"/>
</dbReference>
<dbReference type="InterPro" id="IPR029044">
    <property type="entry name" value="Nucleotide-diphossugar_trans"/>
</dbReference>
<reference evidence="2 3" key="1">
    <citation type="journal article" date="2014" name="Nat. Commun.">
        <title>Multiple recent horizontal transfers of a large genomic region in cheese making fungi.</title>
        <authorList>
            <person name="Cheeseman K."/>
            <person name="Ropars J."/>
            <person name="Renault P."/>
            <person name="Dupont J."/>
            <person name="Gouzy J."/>
            <person name="Branca A."/>
            <person name="Abraham A.L."/>
            <person name="Ceppi M."/>
            <person name="Conseiller E."/>
            <person name="Debuchy R."/>
            <person name="Malagnac F."/>
            <person name="Goarin A."/>
            <person name="Silar P."/>
            <person name="Lacoste S."/>
            <person name="Sallet E."/>
            <person name="Bensimon A."/>
            <person name="Giraud T."/>
            <person name="Brygoo Y."/>
        </authorList>
    </citation>
    <scope>NUCLEOTIDE SEQUENCE [LARGE SCALE GENOMIC DNA]</scope>
    <source>
        <strain evidence="3">FM 013</strain>
    </source>
</reference>
<dbReference type="Pfam" id="PF05704">
    <property type="entry name" value="Caps_synth"/>
    <property type="match status" value="1"/>
</dbReference>
<dbReference type="InterPro" id="IPR008441">
    <property type="entry name" value="AfumC-like_glycosyl_Trfase"/>
</dbReference>